<gene>
    <name evidence="2" type="ORF">H8B21_12215</name>
</gene>
<dbReference type="EMBL" id="JACNYL010000003">
    <property type="protein sequence ID" value="MBD1422336.1"/>
    <property type="molecule type" value="Genomic_DNA"/>
</dbReference>
<dbReference type="RefSeq" id="WP_190314076.1">
    <property type="nucleotide sequence ID" value="NZ_JACNYL010000003.1"/>
</dbReference>
<organism evidence="2 3">
    <name type="scientific">Sphingobacterium chuzhouense</name>
    <dbReference type="NCBI Taxonomy" id="1742264"/>
    <lineage>
        <taxon>Bacteria</taxon>
        <taxon>Pseudomonadati</taxon>
        <taxon>Bacteroidota</taxon>
        <taxon>Sphingobacteriia</taxon>
        <taxon>Sphingobacteriales</taxon>
        <taxon>Sphingobacteriaceae</taxon>
        <taxon>Sphingobacterium</taxon>
    </lineage>
</organism>
<dbReference type="Gene3D" id="3.20.20.80">
    <property type="entry name" value="Glycosidases"/>
    <property type="match status" value="1"/>
</dbReference>
<dbReference type="SUPFAM" id="SSF51445">
    <property type="entry name" value="(Trans)glycosidases"/>
    <property type="match status" value="1"/>
</dbReference>
<evidence type="ECO:0000313" key="3">
    <source>
        <dbReference type="Proteomes" id="UP000651112"/>
    </source>
</evidence>
<dbReference type="InterPro" id="IPR017853">
    <property type="entry name" value="GH"/>
</dbReference>
<name>A0ABR7XT38_9SPHI</name>
<evidence type="ECO:0000256" key="1">
    <source>
        <dbReference type="SAM" id="SignalP"/>
    </source>
</evidence>
<keyword evidence="1" id="KW-0732">Signal</keyword>
<feature type="signal peptide" evidence="1">
    <location>
        <begin position="1"/>
        <end position="25"/>
    </location>
</feature>
<feature type="chain" id="PRO_5046855542" description="O-Glycosyl hydrolase" evidence="1">
    <location>
        <begin position="26"/>
        <end position="445"/>
    </location>
</feature>
<evidence type="ECO:0000313" key="2">
    <source>
        <dbReference type="EMBL" id="MBD1422336.1"/>
    </source>
</evidence>
<sequence>MKRLLKKGKYALLLAGLWLSGSGHFCSVMAKAFTDTSSNNPVVTVLPDSKRQKIISIGGNYPQANYKGDAWDLVGEKTLEEFKPTHVRVAIPLQFKGVDYNIYKGKRILKQNAVITLVKAMRRMKERYGVVSFTLSVWRVPDELVENPEAYNKRRIKPEHYSEVIDMIEAFLVQMKKHGIDVDYFSFNESNGGYMTLFTPEETIEFIKMAGPRFKKAGLKTIFLWGDTSSTKPTVGFATAIAADPEIVEYLGPLSFHSWWSENLPDSEFERIAELAKKWNRPVWCTELGHDAVAHKTKDYNKNWDYAFRFAKISHRVFRYSKSEVSMFWTWQSNYEIMSADTQTKYPVYYITRHQTDFWNKVQVVDAQASDPDIMPLAGFNEEGKLVLQLVNLKNEPVVVRLQNLPDTVARMVTSTERKLWEDKKITLNDGGIELQAQSVNTLAF</sequence>
<protein>
    <recommendedName>
        <fullName evidence="4">O-Glycosyl hydrolase</fullName>
    </recommendedName>
</protein>
<reference evidence="2 3" key="1">
    <citation type="submission" date="2020-08" db="EMBL/GenBank/DDBJ databases">
        <title>Sphingobacterium sp. DN00404 isolated from aquaculture water.</title>
        <authorList>
            <person name="Zhang M."/>
        </authorList>
    </citation>
    <scope>NUCLEOTIDE SEQUENCE [LARGE SCALE GENOMIC DNA]</scope>
    <source>
        <strain evidence="2 3">KCTC 42746</strain>
    </source>
</reference>
<dbReference type="Proteomes" id="UP000651112">
    <property type="component" value="Unassembled WGS sequence"/>
</dbReference>
<comment type="caution">
    <text evidence="2">The sequence shown here is derived from an EMBL/GenBank/DDBJ whole genome shotgun (WGS) entry which is preliminary data.</text>
</comment>
<proteinExistence type="predicted"/>
<keyword evidence="3" id="KW-1185">Reference proteome</keyword>
<evidence type="ECO:0008006" key="4">
    <source>
        <dbReference type="Google" id="ProtNLM"/>
    </source>
</evidence>
<accession>A0ABR7XT38</accession>